<comment type="catalytic activity">
    <reaction evidence="8">
        <text>uridine + ATP = UMP + ADP + H(+)</text>
        <dbReference type="Rhea" id="RHEA:16825"/>
        <dbReference type="ChEBI" id="CHEBI:15378"/>
        <dbReference type="ChEBI" id="CHEBI:16704"/>
        <dbReference type="ChEBI" id="CHEBI:30616"/>
        <dbReference type="ChEBI" id="CHEBI:57865"/>
        <dbReference type="ChEBI" id="CHEBI:456216"/>
        <dbReference type="EC" id="2.7.1.48"/>
    </reaction>
</comment>
<dbReference type="FunFam" id="3.40.50.2020:FF:000010">
    <property type="entry name" value="Uridine-cytidine kinase"/>
    <property type="match status" value="1"/>
</dbReference>
<evidence type="ECO:0000256" key="2">
    <source>
        <dbReference type="ARBA" id="ARBA00004784"/>
    </source>
</evidence>
<proteinExistence type="inferred from homology"/>
<name>A0A6A5VTL0_9PLEO</name>
<organism evidence="11 12">
    <name type="scientific">Amniculicola lignicola CBS 123094</name>
    <dbReference type="NCBI Taxonomy" id="1392246"/>
    <lineage>
        <taxon>Eukaryota</taxon>
        <taxon>Fungi</taxon>
        <taxon>Dikarya</taxon>
        <taxon>Ascomycota</taxon>
        <taxon>Pezizomycotina</taxon>
        <taxon>Dothideomycetes</taxon>
        <taxon>Pleosporomycetidae</taxon>
        <taxon>Pleosporales</taxon>
        <taxon>Amniculicolaceae</taxon>
        <taxon>Amniculicola</taxon>
    </lineage>
</organism>
<keyword evidence="7 8" id="KW-0067">ATP-binding</keyword>
<feature type="domain" description="Phosphoribulokinase/uridine kinase" evidence="9">
    <location>
        <begin position="19"/>
        <end position="206"/>
    </location>
</feature>
<dbReference type="NCBIfam" id="NF004018">
    <property type="entry name" value="PRK05480.1"/>
    <property type="match status" value="1"/>
</dbReference>
<evidence type="ECO:0000256" key="8">
    <source>
        <dbReference type="RuleBase" id="RU003825"/>
    </source>
</evidence>
<dbReference type="Pfam" id="PF00485">
    <property type="entry name" value="PRK"/>
    <property type="match status" value="1"/>
</dbReference>
<dbReference type="EMBL" id="ML977728">
    <property type="protein sequence ID" value="KAF1993142.1"/>
    <property type="molecule type" value="Genomic_DNA"/>
</dbReference>
<dbReference type="UniPathway" id="UPA00574">
    <property type="reaction ID" value="UER00637"/>
</dbReference>
<dbReference type="OrthoDB" id="738517at2759"/>
<keyword evidence="5 8" id="KW-0547">Nucleotide-binding</keyword>
<reference evidence="11" key="1">
    <citation type="journal article" date="2020" name="Stud. Mycol.">
        <title>101 Dothideomycetes genomes: a test case for predicting lifestyles and emergence of pathogens.</title>
        <authorList>
            <person name="Haridas S."/>
            <person name="Albert R."/>
            <person name="Binder M."/>
            <person name="Bloem J."/>
            <person name="Labutti K."/>
            <person name="Salamov A."/>
            <person name="Andreopoulos B."/>
            <person name="Baker S."/>
            <person name="Barry K."/>
            <person name="Bills G."/>
            <person name="Bluhm B."/>
            <person name="Cannon C."/>
            <person name="Castanera R."/>
            <person name="Culley D."/>
            <person name="Daum C."/>
            <person name="Ezra D."/>
            <person name="Gonzalez J."/>
            <person name="Henrissat B."/>
            <person name="Kuo A."/>
            <person name="Liang C."/>
            <person name="Lipzen A."/>
            <person name="Lutzoni F."/>
            <person name="Magnuson J."/>
            <person name="Mondo S."/>
            <person name="Nolan M."/>
            <person name="Ohm R."/>
            <person name="Pangilinan J."/>
            <person name="Park H.-J."/>
            <person name="Ramirez L."/>
            <person name="Alfaro M."/>
            <person name="Sun H."/>
            <person name="Tritt A."/>
            <person name="Yoshinaga Y."/>
            <person name="Zwiers L.-H."/>
            <person name="Turgeon B."/>
            <person name="Goodwin S."/>
            <person name="Spatafora J."/>
            <person name="Crous P."/>
            <person name="Grigoriev I."/>
        </authorList>
    </citation>
    <scope>NUCLEOTIDE SEQUENCE</scope>
    <source>
        <strain evidence="11">CBS 123094</strain>
    </source>
</reference>
<dbReference type="InterPro" id="IPR029057">
    <property type="entry name" value="PRTase-like"/>
</dbReference>
<keyword evidence="6 8" id="KW-0418">Kinase</keyword>
<dbReference type="SUPFAM" id="SSF53271">
    <property type="entry name" value="PRTase-like"/>
    <property type="match status" value="1"/>
</dbReference>
<dbReference type="InterPro" id="IPR000836">
    <property type="entry name" value="PRTase_dom"/>
</dbReference>
<accession>A0A6A5VTL0</accession>
<comment type="similarity">
    <text evidence="3 8">Belongs to the uridine kinase family.</text>
</comment>
<evidence type="ECO:0000259" key="9">
    <source>
        <dbReference type="Pfam" id="PF00485"/>
    </source>
</evidence>
<dbReference type="UniPathway" id="UPA00579">
    <property type="reaction ID" value="UER00640"/>
</dbReference>
<keyword evidence="4 8" id="KW-0808">Transferase</keyword>
<comment type="pathway">
    <text evidence="1 8">Pyrimidine metabolism; UMP biosynthesis via salvage pathway; UMP from uridine: step 1/1.</text>
</comment>
<dbReference type="CDD" id="cd02023">
    <property type="entry name" value="UMPK"/>
    <property type="match status" value="1"/>
</dbReference>
<dbReference type="InterPro" id="IPR000764">
    <property type="entry name" value="Uridine_kinase-like"/>
</dbReference>
<comment type="pathway">
    <text evidence="2 8">Pyrimidine metabolism; CTP biosynthesis via salvage pathway; CTP from cytidine: step 1/3.</text>
</comment>
<dbReference type="EC" id="2.7.1.48" evidence="8"/>
<evidence type="ECO:0000256" key="7">
    <source>
        <dbReference type="ARBA" id="ARBA00022840"/>
    </source>
</evidence>
<protein>
    <recommendedName>
        <fullName evidence="8">Uridine kinase</fullName>
        <ecNumber evidence="8">2.7.1.48</ecNumber>
    </recommendedName>
</protein>
<dbReference type="Pfam" id="PF14681">
    <property type="entry name" value="UPRTase"/>
    <property type="match status" value="1"/>
</dbReference>
<dbReference type="PRINTS" id="PR00988">
    <property type="entry name" value="URIDINKINASE"/>
</dbReference>
<keyword evidence="12" id="KW-1185">Reference proteome</keyword>
<evidence type="ECO:0000259" key="10">
    <source>
        <dbReference type="Pfam" id="PF14681"/>
    </source>
</evidence>
<evidence type="ECO:0000313" key="12">
    <source>
        <dbReference type="Proteomes" id="UP000799779"/>
    </source>
</evidence>
<dbReference type="NCBIfam" id="TIGR00235">
    <property type="entry name" value="udk"/>
    <property type="match status" value="1"/>
</dbReference>
<dbReference type="SUPFAM" id="SSF52540">
    <property type="entry name" value="P-loop containing nucleoside triphosphate hydrolases"/>
    <property type="match status" value="1"/>
</dbReference>
<dbReference type="GO" id="GO:0004849">
    <property type="term" value="F:uridine kinase activity"/>
    <property type="evidence" value="ECO:0007669"/>
    <property type="project" value="UniProtKB-EC"/>
</dbReference>
<dbReference type="AlphaFoldDB" id="A0A6A5VTL0"/>
<evidence type="ECO:0000256" key="1">
    <source>
        <dbReference type="ARBA" id="ARBA00004690"/>
    </source>
</evidence>
<dbReference type="CDD" id="cd06223">
    <property type="entry name" value="PRTases_typeI"/>
    <property type="match status" value="1"/>
</dbReference>
<dbReference type="InterPro" id="IPR027417">
    <property type="entry name" value="P-loop_NTPase"/>
</dbReference>
<dbReference type="FunFam" id="3.40.50.300:FF:000339">
    <property type="entry name" value="Uridine kinase"/>
    <property type="match status" value="1"/>
</dbReference>
<evidence type="ECO:0000256" key="5">
    <source>
        <dbReference type="ARBA" id="ARBA00022741"/>
    </source>
</evidence>
<dbReference type="PANTHER" id="PTHR10285">
    <property type="entry name" value="URIDINE KINASE"/>
    <property type="match status" value="1"/>
</dbReference>
<comment type="catalytic activity">
    <reaction evidence="8">
        <text>cytidine + ATP = CMP + ADP + H(+)</text>
        <dbReference type="Rhea" id="RHEA:24674"/>
        <dbReference type="ChEBI" id="CHEBI:15378"/>
        <dbReference type="ChEBI" id="CHEBI:17562"/>
        <dbReference type="ChEBI" id="CHEBI:30616"/>
        <dbReference type="ChEBI" id="CHEBI:60377"/>
        <dbReference type="ChEBI" id="CHEBI:456216"/>
        <dbReference type="EC" id="2.7.1.48"/>
    </reaction>
</comment>
<evidence type="ECO:0000256" key="3">
    <source>
        <dbReference type="ARBA" id="ARBA00005408"/>
    </source>
</evidence>
<sequence>MSSEVRRIRYSPPWGDASIIGVAGSSGSGKTSLALAIVASLNLPWVVIMSMDSFYKPLNAEQSAIAFRNEYDFDSPEAIDFDILVDRLRDIKQGRVAEIPIYSFEKHNRIEKTTSIYSPHVLILEGIFALHDQRVLDLLDLKIFAEADADLCLSRRLVRDVKERGRDIEGCIKQWFGYVKPNFYKYVSPQREIADVIIPRGIENTVAISMVSGQIQKTLAHKSAQHQEQLQRLGKIAEDAPLSPNAIILPQTNQVKGIHTLLMDPKTSTEEYIFYFDRLVTLLVEKAVDFLPSHPEQVITPAGNVYMGLKTSVGTSAVVILRGGSAFETGLRRTIPDCRTGRILIQTNYRTGEPELHYRALPKNIAEDGLVLLLDPQMSSGGAALMAVRVLVDHGVPEDRIVFVTYLAGPVGVNRVLSVFPEVRVVVARMGDDMEERWVESRYLGC</sequence>
<dbReference type="Gene3D" id="3.40.50.300">
    <property type="entry name" value="P-loop containing nucleotide triphosphate hydrolases"/>
    <property type="match status" value="1"/>
</dbReference>
<evidence type="ECO:0000256" key="6">
    <source>
        <dbReference type="ARBA" id="ARBA00022777"/>
    </source>
</evidence>
<dbReference type="Gene3D" id="3.40.50.2020">
    <property type="match status" value="1"/>
</dbReference>
<evidence type="ECO:0000313" key="11">
    <source>
        <dbReference type="EMBL" id="KAF1993142.1"/>
    </source>
</evidence>
<feature type="domain" description="Phosphoribosyltransferase" evidence="10">
    <location>
        <begin position="250"/>
        <end position="437"/>
    </location>
</feature>
<evidence type="ECO:0000256" key="4">
    <source>
        <dbReference type="ARBA" id="ARBA00022679"/>
    </source>
</evidence>
<dbReference type="Proteomes" id="UP000799779">
    <property type="component" value="Unassembled WGS sequence"/>
</dbReference>
<dbReference type="GO" id="GO:0044211">
    <property type="term" value="P:CTP salvage"/>
    <property type="evidence" value="ECO:0007669"/>
    <property type="project" value="UniProtKB-UniPathway"/>
</dbReference>
<dbReference type="GO" id="GO:0044206">
    <property type="term" value="P:UMP salvage"/>
    <property type="evidence" value="ECO:0007669"/>
    <property type="project" value="UniProtKB-UniPathway"/>
</dbReference>
<dbReference type="InterPro" id="IPR006083">
    <property type="entry name" value="PRK/URK"/>
</dbReference>
<gene>
    <name evidence="11" type="ORF">P154DRAFT_450987</name>
</gene>
<dbReference type="GO" id="GO:0005524">
    <property type="term" value="F:ATP binding"/>
    <property type="evidence" value="ECO:0007669"/>
    <property type="project" value="UniProtKB-KW"/>
</dbReference>